<dbReference type="SMART" id="SM01134">
    <property type="entry name" value="DeoRC"/>
    <property type="match status" value="1"/>
</dbReference>
<evidence type="ECO:0000313" key="3">
    <source>
        <dbReference type="EMBL" id="CAG5080232.1"/>
    </source>
</evidence>
<dbReference type="RefSeq" id="WP_342344819.1">
    <property type="nucleotide sequence ID" value="NZ_CAJRAY010000018.1"/>
</dbReference>
<comment type="subunit">
    <text evidence="2">Homodimer.</text>
</comment>
<dbReference type="CDD" id="cd01398">
    <property type="entry name" value="RPI_A"/>
    <property type="match status" value="1"/>
</dbReference>
<dbReference type="Gene3D" id="3.30.70.260">
    <property type="match status" value="1"/>
</dbReference>
<evidence type="ECO:0000256" key="1">
    <source>
        <dbReference type="ARBA" id="ARBA00023235"/>
    </source>
</evidence>
<keyword evidence="4" id="KW-1185">Reference proteome</keyword>
<dbReference type="PANTHER" id="PTHR11934">
    <property type="entry name" value="RIBOSE-5-PHOSPHATE ISOMERASE"/>
    <property type="match status" value="1"/>
</dbReference>
<dbReference type="SUPFAM" id="SSF75445">
    <property type="entry name" value="D-ribose-5-phosphate isomerase (RpiA), lid domain"/>
    <property type="match status" value="1"/>
</dbReference>
<dbReference type="Proteomes" id="UP000681526">
    <property type="component" value="Unassembled WGS sequence"/>
</dbReference>
<dbReference type="InterPro" id="IPR020672">
    <property type="entry name" value="Ribose5P_isomerase_typA_subgr"/>
</dbReference>
<sequence length="230" mass="25035">MHEKQLMEKQLVGARAAELVEDGMVVGLGTGSTAYYMIQRLAERVRAGLDIACVATSRQTHELAASLGIRILDVNQVEAIDLTIDGADEIDEHFNAIKGGGGALLREKIVASLSRKVVIIADSTKRVKQLGKFPLPVEIVAFAHKHTLKKFEQAGYPAKIREKDGTLFVTDGGNHIVDLHLGRIDDPEGLAETIDRMTGVVDHGLFIDLVHEVLLAEDGDVRLLKKTDGE</sequence>
<feature type="active site" description="Proton acceptor" evidence="2">
    <location>
        <position position="107"/>
    </location>
</feature>
<dbReference type="Gene3D" id="3.40.50.1360">
    <property type="match status" value="1"/>
</dbReference>
<dbReference type="HAMAP" id="MF_00170">
    <property type="entry name" value="Rib_5P_isom_A"/>
    <property type="match status" value="1"/>
</dbReference>
<dbReference type="Pfam" id="PF06026">
    <property type="entry name" value="Rib_5-P_isom_A"/>
    <property type="match status" value="1"/>
</dbReference>
<evidence type="ECO:0000256" key="2">
    <source>
        <dbReference type="HAMAP-Rule" id="MF_00170"/>
    </source>
</evidence>
<evidence type="ECO:0000313" key="4">
    <source>
        <dbReference type="Proteomes" id="UP000681526"/>
    </source>
</evidence>
<proteinExistence type="inferred from homology"/>
<dbReference type="GO" id="GO:0004751">
    <property type="term" value="F:ribose-5-phosphate isomerase activity"/>
    <property type="evidence" value="ECO:0007669"/>
    <property type="project" value="UniProtKB-EC"/>
</dbReference>
<feature type="binding site" evidence="2">
    <location>
        <begin position="85"/>
        <end position="88"/>
    </location>
    <ligand>
        <name>substrate</name>
    </ligand>
</feature>
<comment type="caution">
    <text evidence="3">The sequence shown here is derived from an EMBL/GenBank/DDBJ whole genome shotgun (WGS) entry which is preliminary data.</text>
</comment>
<dbReference type="EC" id="5.3.1.6" evidence="2"/>
<feature type="binding site" evidence="2">
    <location>
        <position position="125"/>
    </location>
    <ligand>
        <name>substrate</name>
    </ligand>
</feature>
<feature type="binding site" evidence="2">
    <location>
        <begin position="98"/>
        <end position="101"/>
    </location>
    <ligand>
        <name>substrate</name>
    </ligand>
</feature>
<comment type="function">
    <text evidence="2">Catalyzes the reversible conversion of ribose-5-phosphate to ribulose 5-phosphate.</text>
</comment>
<keyword evidence="1 2" id="KW-0413">Isomerase</keyword>
<gene>
    <name evidence="3" type="primary">txxe 309-rpiA</name>
    <name evidence="2" type="synonym">rpiA</name>
    <name evidence="3" type="ORF">TXXE_04060</name>
</gene>
<dbReference type="NCBIfam" id="TIGR00021">
    <property type="entry name" value="rpiA"/>
    <property type="match status" value="1"/>
</dbReference>
<dbReference type="PANTHER" id="PTHR11934:SF0">
    <property type="entry name" value="RIBOSE-5-PHOSPHATE ISOMERASE"/>
    <property type="match status" value="1"/>
</dbReference>
<accession>A0ABN7RQ66</accession>
<comment type="similarity">
    <text evidence="2">Belongs to the ribose 5-phosphate isomerase family.</text>
</comment>
<dbReference type="InterPro" id="IPR004788">
    <property type="entry name" value="Ribose5P_isomerase_type_A"/>
</dbReference>
<feature type="binding site" evidence="2">
    <location>
        <begin position="30"/>
        <end position="33"/>
    </location>
    <ligand>
        <name>substrate</name>
    </ligand>
</feature>
<name>A0ABN7RQ66_THEXY</name>
<comment type="catalytic activity">
    <reaction evidence="2">
        <text>aldehydo-D-ribose 5-phosphate = D-ribulose 5-phosphate</text>
        <dbReference type="Rhea" id="RHEA:14657"/>
        <dbReference type="ChEBI" id="CHEBI:58121"/>
        <dbReference type="ChEBI" id="CHEBI:58273"/>
        <dbReference type="EC" id="5.3.1.6"/>
    </reaction>
</comment>
<reference evidence="3 4" key="1">
    <citation type="submission" date="2021-04" db="EMBL/GenBank/DDBJ databases">
        <authorList>
            <person name="Rakotoarivonina H."/>
        </authorList>
    </citation>
    <scope>NUCLEOTIDE SEQUENCE [LARGE SCALE GENOMIC DNA]</scope>
    <source>
        <strain evidence="3 4">XE</strain>
    </source>
</reference>
<organism evidence="3 4">
    <name type="scientific">Thermobacillus xylanilyticus</name>
    <dbReference type="NCBI Taxonomy" id="76633"/>
    <lineage>
        <taxon>Bacteria</taxon>
        <taxon>Bacillati</taxon>
        <taxon>Bacillota</taxon>
        <taxon>Bacilli</taxon>
        <taxon>Bacillales</taxon>
        <taxon>Paenibacillaceae</taxon>
        <taxon>Thermobacillus</taxon>
    </lineage>
</organism>
<dbReference type="InterPro" id="IPR037171">
    <property type="entry name" value="NagB/RpiA_transferase-like"/>
</dbReference>
<comment type="pathway">
    <text evidence="2">Carbohydrate degradation; pentose phosphate pathway; D-ribose 5-phosphate from D-ribulose 5-phosphate (non-oxidative stage): step 1/1.</text>
</comment>
<dbReference type="EMBL" id="CAJRAY010000018">
    <property type="protein sequence ID" value="CAG5080232.1"/>
    <property type="molecule type" value="Genomic_DNA"/>
</dbReference>
<dbReference type="NCBIfam" id="NF001924">
    <property type="entry name" value="PRK00702.1"/>
    <property type="match status" value="1"/>
</dbReference>
<protein>
    <recommendedName>
        <fullName evidence="2">Ribose-5-phosphate isomerase A</fullName>
        <ecNumber evidence="2">5.3.1.6</ecNumber>
    </recommendedName>
    <alternativeName>
        <fullName evidence="2">Phosphoriboisomerase A</fullName>
        <shortName evidence="2">PRI</shortName>
    </alternativeName>
</protein>
<dbReference type="SUPFAM" id="SSF100950">
    <property type="entry name" value="NagB/RpiA/CoA transferase-like"/>
    <property type="match status" value="1"/>
</dbReference>